<dbReference type="SUPFAM" id="SSF109604">
    <property type="entry name" value="HD-domain/PDEase-like"/>
    <property type="match status" value="1"/>
</dbReference>
<organism evidence="2 3">
    <name type="scientific">Albibacterium bauzanense</name>
    <dbReference type="NCBI Taxonomy" id="653929"/>
    <lineage>
        <taxon>Bacteria</taxon>
        <taxon>Pseudomonadati</taxon>
        <taxon>Bacteroidota</taxon>
        <taxon>Sphingobacteriia</taxon>
        <taxon>Sphingobacteriales</taxon>
        <taxon>Sphingobacteriaceae</taxon>
        <taxon>Albibacterium</taxon>
    </lineage>
</organism>
<evidence type="ECO:0000313" key="2">
    <source>
        <dbReference type="EMBL" id="TCK80798.1"/>
    </source>
</evidence>
<protein>
    <submittedName>
        <fullName evidence="2">HD domain-containing protein</fullName>
    </submittedName>
</protein>
<feature type="domain" description="HD/PDEase" evidence="1">
    <location>
        <begin position="24"/>
        <end position="144"/>
    </location>
</feature>
<dbReference type="Proteomes" id="UP000294616">
    <property type="component" value="Unassembled WGS sequence"/>
</dbReference>
<keyword evidence="3" id="KW-1185">Reference proteome</keyword>
<dbReference type="PANTHER" id="PTHR46246:SF1">
    <property type="entry name" value="GUANOSINE-3',5'-BIS(DIPHOSPHATE) 3'-PYROPHOSPHOHYDROLASE MESH1"/>
    <property type="match status" value="1"/>
</dbReference>
<accession>A0A4R1LP08</accession>
<dbReference type="EMBL" id="SMGO01000003">
    <property type="protein sequence ID" value="TCK80798.1"/>
    <property type="molecule type" value="Genomic_DNA"/>
</dbReference>
<sequence length="187" mass="21772">MEKILEQIRDFADKAHNDQKRKYTPDRYIVHPIRVMLICKEYTDNINVLAAALLHDVLEDTPVDKEELKKFLMQIMTPVDSITTLNYVIELTDVYTKEDYPQLNRKKRKAKETERLEKSSSEAQTIKYADIIDNSIEIANYDTDFAPVFLSECKNTLERIPKGNADLYERAIKVVEDSINKANNRLS</sequence>
<comment type="caution">
    <text evidence="2">The sequence shown here is derived from an EMBL/GenBank/DDBJ whole genome shotgun (WGS) entry which is preliminary data.</text>
</comment>
<gene>
    <name evidence="2" type="ORF">C8N28_2552</name>
</gene>
<dbReference type="SMART" id="SM00471">
    <property type="entry name" value="HDc"/>
    <property type="match status" value="1"/>
</dbReference>
<evidence type="ECO:0000313" key="3">
    <source>
        <dbReference type="Proteomes" id="UP000294616"/>
    </source>
</evidence>
<proteinExistence type="predicted"/>
<dbReference type="InterPro" id="IPR003607">
    <property type="entry name" value="HD/PDEase_dom"/>
</dbReference>
<dbReference type="GO" id="GO:0008893">
    <property type="term" value="F:guanosine-3',5'-bis(diphosphate) 3'-diphosphatase activity"/>
    <property type="evidence" value="ECO:0007669"/>
    <property type="project" value="TreeGrafter"/>
</dbReference>
<dbReference type="Gene3D" id="1.10.3210.10">
    <property type="entry name" value="Hypothetical protein af1432"/>
    <property type="match status" value="1"/>
</dbReference>
<dbReference type="Pfam" id="PF01966">
    <property type="entry name" value="HD"/>
    <property type="match status" value="1"/>
</dbReference>
<name>A0A4R1LP08_9SPHI</name>
<dbReference type="RefSeq" id="WP_132225451.1">
    <property type="nucleotide sequence ID" value="NZ_SMGO01000003.1"/>
</dbReference>
<dbReference type="OrthoDB" id="9802385at2"/>
<dbReference type="AlphaFoldDB" id="A0A4R1LP08"/>
<dbReference type="InterPro" id="IPR006674">
    <property type="entry name" value="HD_domain"/>
</dbReference>
<dbReference type="InterPro" id="IPR052194">
    <property type="entry name" value="MESH1"/>
</dbReference>
<evidence type="ECO:0000259" key="1">
    <source>
        <dbReference type="SMART" id="SM00471"/>
    </source>
</evidence>
<dbReference type="PANTHER" id="PTHR46246">
    <property type="entry name" value="GUANOSINE-3',5'-BIS(DIPHOSPHATE) 3'-PYROPHOSPHOHYDROLASE MESH1"/>
    <property type="match status" value="1"/>
</dbReference>
<dbReference type="CDD" id="cd00077">
    <property type="entry name" value="HDc"/>
    <property type="match status" value="1"/>
</dbReference>
<reference evidence="2 3" key="1">
    <citation type="submission" date="2019-03" db="EMBL/GenBank/DDBJ databases">
        <title>Genomic Encyclopedia of Archaeal and Bacterial Type Strains, Phase II (KMG-II): from individual species to whole genera.</title>
        <authorList>
            <person name="Goeker M."/>
        </authorList>
    </citation>
    <scope>NUCLEOTIDE SEQUENCE [LARGE SCALE GENOMIC DNA]</scope>
    <source>
        <strain evidence="2 3">DSM 22554</strain>
    </source>
</reference>